<keyword evidence="3" id="KW-1185">Reference proteome</keyword>
<feature type="compositionally biased region" description="Polar residues" evidence="1">
    <location>
        <begin position="122"/>
        <end position="137"/>
    </location>
</feature>
<dbReference type="Proteomes" id="UP001176961">
    <property type="component" value="Unassembled WGS sequence"/>
</dbReference>
<feature type="region of interest" description="Disordered" evidence="1">
    <location>
        <begin position="27"/>
        <end position="84"/>
    </location>
</feature>
<feature type="compositionally biased region" description="Basic and acidic residues" evidence="1">
    <location>
        <begin position="69"/>
        <end position="78"/>
    </location>
</feature>
<accession>A0AA36HCD4</accession>
<evidence type="ECO:0000256" key="1">
    <source>
        <dbReference type="SAM" id="MobiDB-lite"/>
    </source>
</evidence>
<feature type="compositionally biased region" description="Low complexity" evidence="1">
    <location>
        <begin position="40"/>
        <end position="50"/>
    </location>
</feature>
<proteinExistence type="predicted"/>
<feature type="region of interest" description="Disordered" evidence="1">
    <location>
        <begin position="104"/>
        <end position="189"/>
    </location>
</feature>
<evidence type="ECO:0000313" key="2">
    <source>
        <dbReference type="EMBL" id="CAJ0607587.1"/>
    </source>
</evidence>
<gene>
    <name evidence="2" type="ORF">CYNAS_LOCUS19570</name>
</gene>
<name>A0AA36HCD4_CYLNA</name>
<evidence type="ECO:0000313" key="3">
    <source>
        <dbReference type="Proteomes" id="UP001176961"/>
    </source>
</evidence>
<organism evidence="2 3">
    <name type="scientific">Cylicocyclus nassatus</name>
    <name type="common">Nematode worm</name>
    <dbReference type="NCBI Taxonomy" id="53992"/>
    <lineage>
        <taxon>Eukaryota</taxon>
        <taxon>Metazoa</taxon>
        <taxon>Ecdysozoa</taxon>
        <taxon>Nematoda</taxon>
        <taxon>Chromadorea</taxon>
        <taxon>Rhabditida</taxon>
        <taxon>Rhabditina</taxon>
        <taxon>Rhabditomorpha</taxon>
        <taxon>Strongyloidea</taxon>
        <taxon>Strongylidae</taxon>
        <taxon>Cylicocyclus</taxon>
    </lineage>
</organism>
<reference evidence="2" key="1">
    <citation type="submission" date="2023-07" db="EMBL/GenBank/DDBJ databases">
        <authorList>
            <consortium name="CYATHOMIX"/>
        </authorList>
    </citation>
    <scope>NUCLEOTIDE SEQUENCE</scope>
    <source>
        <strain evidence="2">N/A</strain>
    </source>
</reference>
<comment type="caution">
    <text evidence="2">The sequence shown here is derived from an EMBL/GenBank/DDBJ whole genome shotgun (WGS) entry which is preliminary data.</text>
</comment>
<protein>
    <submittedName>
        <fullName evidence="2">Uncharacterized protein</fullName>
    </submittedName>
</protein>
<sequence>MSADIGEIKKKYGFGDDTTGKLKDFGFIVSDEGPRPSAEDIIPSSSYSYAAPPPPLPDLYETSTPSSSLRHDTDEGPAPRRMSIKGRATASTVIQQALFMEDDDVTSTVSTTAEEEVPETQPPQSLSQADSLLNDSTIVPLPKMTRSPFRKSPKTSLNTSSVFDNDSSSTGMGKKRVAEEETLKPTTTKQMKLSFGSASAKGKENGRSAYSLWLASQEETLRSIFNGFKSGFYEIFNSFSFFHRQKRRSGRVVQSQAIDSCHILTS</sequence>
<dbReference type="AlphaFoldDB" id="A0AA36HCD4"/>
<feature type="compositionally biased region" description="Polar residues" evidence="1">
    <location>
        <begin position="154"/>
        <end position="171"/>
    </location>
</feature>
<dbReference type="EMBL" id="CATQJL010000316">
    <property type="protein sequence ID" value="CAJ0607587.1"/>
    <property type="molecule type" value="Genomic_DNA"/>
</dbReference>